<name>A0AC61L059_9EURY</name>
<sequence length="1510" mass="162172">MEKNNLILVFHIIFVTLVCVGGIASTVSATVTDPEDLWTSEDIVQLDATVSGGMLIVQVSERNLLDDFTLHYIEIFLDTDQDPDTGDARVGCVGGTDYRIGGLTGMLHKFDLYRLPAEDGGVEQITPFSDISGASVSVEGNTLTVNLPVDVLGDTMAVDVFAVAHMGDRPDPIIGNGDRCPEAGSLDTSTGEVVVRRPGVLLDVTFNDPEDDDQNGQDLTAARFRTFGDQFQIILTFADPIDLSDPFYDLSGAVIMDSDRNLLTGFGGMGDKIPTWGGDVELLYTVNGLIPPTFTLRYGVCNGCFRFFGPTNSDGRWLVQGNQLIITGSLSVFDARAFAWIVDDEVEEVERRTTDGRMVTTVHTSDYAKMADSMPEGGRAFDTGTEQVLEPLVWDPDVTISETDPEEFGGVSGMDLIQVDVEVVESHLVVKGVLSRWDTQIGNLFEILLDTDMNTATGELVYNNLAPEQPAIGADYKARVYCGDEYTHIGYYADLVRPDRVIEPHDAILFAQPSSLGPASFTVTIPLEALDNLTSELRLFVTTGRMLAGRYDVAPPYPINVNPAENKLPVASFSYTPESPLVSQMITFNASSSYAPDGNITNYGWNFGDGNKGTEEIINYSYSSAGKYDVTLTVTDNTGAADIMTEQVEIIASESGFTIGVSPSSQTVVAGNSTFYNITLAAQSGFESPVTLSVTGLPDGATGTFDPNPVAPAGLTLTPSTIRKVNASKIDSPLALLSSLKSSKQPGSYKAMAEALEEECAEVSIRFTHELNNSEVQSIEALGIRFTRIDTEIAHVGTIYGARVPWDRTGDLANLPEVVLIESVWRPKVVPPLEMSVPEIRADPVWEMTDDLGRKITGKGVRIADFDTGIDVFHPDFFRADGELYDWIDANGNGAFDAGTDAVDLDGNGVADAGEKLDFIDATYGGSPDYPYIVNGTNDGVFEADMDWLYNDANNNGKRDYGPANGFTETDPTYGERLFIVTDANHDNELDTWEEIIALGTSKIYKTLDKDGVTRTRGVDLIQTQPDINGHGTSVCGVLSGGTIGRRYVGVAPDADLLVADRYGNPDTTYIPWAESNGADVMLYEFGSWTFQFLDGSSNVEQMIDTEAGKGITQIVPAGNLAGYKKHITTTVGGGGSSDITFDVPFGLNIRYVLQTVLWRDTSNDLSFWITTPYGSTVNLPGHNTTIHIGDGHYVWSYRTNSDRGTAKFDVWICKWDGINYLPVSTGTWGLKVTNSGASEEIDGYIADDRSSWGGGTTFLNFVDDSRTVTCPATADSAVTVASYGTRGFVVAAGDLSTFSGRGPRIDGQHILDIAAPGNYDIGSAMSKDQGTKALGKYRWFGGTSAAGPHVTGAAALMLQASPTFAHNQLKEILRNTAREDAFTGSTPNENWGYGKLDVLSAVNSLTPSTGTSTLKITTSSPIPPGSYALTITGTGGGKTHDTQVTLYVTTTLRGDVNHDGEITSADAAIALEMAAHGERTTDADISGDGRVTSLDALMILQAAAGAINR</sequence>
<protein>
    <submittedName>
        <fullName evidence="1">Uncharacterized protein</fullName>
    </submittedName>
</protein>
<evidence type="ECO:0000313" key="2">
    <source>
        <dbReference type="Proteomes" id="UP000248329"/>
    </source>
</evidence>
<evidence type="ECO:0000313" key="1">
    <source>
        <dbReference type="EMBL" id="PXF58894.1"/>
    </source>
</evidence>
<dbReference type="Proteomes" id="UP000248329">
    <property type="component" value="Unassembled WGS sequence"/>
</dbReference>
<accession>A0AC61L059</accession>
<organism evidence="1 2">
    <name type="scientific">Candidatus Methanogaster sp</name>
    <dbReference type="NCBI Taxonomy" id="3386292"/>
    <lineage>
        <taxon>Archaea</taxon>
        <taxon>Methanobacteriati</taxon>
        <taxon>Methanobacteriota</taxon>
        <taxon>Stenosarchaea group</taxon>
        <taxon>Methanomicrobia</taxon>
        <taxon>Methanosarcinales</taxon>
        <taxon>ANME-2 cluster</taxon>
        <taxon>Candidatus Methanogasteraceae</taxon>
        <taxon>Candidatus Methanogaster</taxon>
    </lineage>
</organism>
<gene>
    <name evidence="1" type="ORF">C4B59_12450</name>
</gene>
<reference evidence="1" key="1">
    <citation type="submission" date="2018-01" db="EMBL/GenBank/DDBJ databases">
        <authorList>
            <person name="Krukenberg V."/>
        </authorList>
    </citation>
    <scope>NUCLEOTIDE SEQUENCE</scope>
    <source>
        <strain evidence="1">E20ANME2</strain>
    </source>
</reference>
<dbReference type="EMBL" id="PQXF01000031">
    <property type="protein sequence ID" value="PXF58894.1"/>
    <property type="molecule type" value="Genomic_DNA"/>
</dbReference>
<comment type="caution">
    <text evidence="1">The sequence shown here is derived from an EMBL/GenBank/DDBJ whole genome shotgun (WGS) entry which is preliminary data.</text>
</comment>
<proteinExistence type="predicted"/>